<keyword evidence="9" id="KW-1185">Reference proteome</keyword>
<evidence type="ECO:0000256" key="5">
    <source>
        <dbReference type="RuleBase" id="RU361168"/>
    </source>
</evidence>
<dbReference type="PRINTS" id="PR00740">
    <property type="entry name" value="GLHYDRLASE27"/>
</dbReference>
<dbReference type="InterPro" id="IPR000111">
    <property type="entry name" value="Glyco_hydro_27/36_CS"/>
</dbReference>
<evidence type="ECO:0000313" key="8">
    <source>
        <dbReference type="EMBL" id="ADU14234.1"/>
    </source>
</evidence>
<keyword evidence="3 5" id="KW-0378">Hydrolase</keyword>
<dbReference type="STRING" id="573065.Astex_2589"/>
<sequence length="501" mass="55307">MRKLFLGLSVVFTLLLPVSQALAKPPEGGWVFDSSPNYPDFTRVIIKETGGKLTGVITSRWYGDLPMQDLRAEGDTLVFKINNGNPRVTPTGIVIKAEGISIRMTGNLWYQSFNLTAHKGSKRELKALDFQVYPLPPYRVVPQKALAPTPPMGWNSWNRFNTEIDDKTVREIADALVSSGLRDAGYVYVNIDDGWQGMRDADGVLMPNAKFPDMKALADYVHSRGLKIGIYSSQGPKTCGGYEGSYGHVEQDARTFANWGMDYLKYDLCSGEAFYYTKEAVYASYQQMGEALAATGRDIVFSLCQYGRFDVGSWGRDVGGHLWRTTGDIEDNYARMAWIGFDANGKPNHTGPNGWNDPDMLEVGNGGMTTDEYKTHMSLWALMAAPLLLGNDVRSMTPETAAILSNRDVIAIDQDIAGVQGLPVKKDATHEIWTKKLSDGATAVGLFNHSDRPITLSGEWAQIGLGGASEVRDLWTHTNTRSDKAYSYTLPAHGVVMLKVR</sequence>
<comment type="similarity">
    <text evidence="1 5">Belongs to the glycosyl hydrolase 27 family.</text>
</comment>
<dbReference type="Proteomes" id="UP000001492">
    <property type="component" value="Chromosome 2"/>
</dbReference>
<keyword evidence="5" id="KW-1015">Disulfide bond</keyword>
<evidence type="ECO:0000259" key="7">
    <source>
        <dbReference type="Pfam" id="PF17801"/>
    </source>
</evidence>
<comment type="catalytic activity">
    <reaction evidence="5">
        <text>Hydrolysis of terminal, non-reducing alpha-D-galactose residues in alpha-D-galactosides, including galactose oligosaccharides, galactomannans and galactolipids.</text>
        <dbReference type="EC" id="3.2.1.22"/>
    </reaction>
</comment>
<protein>
    <recommendedName>
        <fullName evidence="5">Alpha-galactosidase</fullName>
        <ecNumber evidence="5">3.2.1.22</ecNumber>
    </recommendedName>
    <alternativeName>
        <fullName evidence="5">Melibiase</fullName>
    </alternativeName>
</protein>
<dbReference type="EMBL" id="CP002396">
    <property type="protein sequence ID" value="ADU14234.1"/>
    <property type="molecule type" value="Genomic_DNA"/>
</dbReference>
<evidence type="ECO:0000256" key="2">
    <source>
        <dbReference type="ARBA" id="ARBA00022729"/>
    </source>
</evidence>
<dbReference type="Gene3D" id="2.60.40.1180">
    <property type="entry name" value="Golgi alpha-mannosidase II"/>
    <property type="match status" value="1"/>
</dbReference>
<dbReference type="Gene3D" id="3.20.20.70">
    <property type="entry name" value="Aldolase class I"/>
    <property type="match status" value="1"/>
</dbReference>
<dbReference type="Pfam" id="PF17801">
    <property type="entry name" value="Melibiase_C"/>
    <property type="match status" value="1"/>
</dbReference>
<feature type="chain" id="PRO_5003230884" description="Alpha-galactosidase" evidence="6">
    <location>
        <begin position="24"/>
        <end position="501"/>
    </location>
</feature>
<reference evidence="9" key="1">
    <citation type="submission" date="2010-12" db="EMBL/GenBank/DDBJ databases">
        <title>Complete sequence of chromosome 2 of Asticcacaulis excentricus CB 48.</title>
        <authorList>
            <consortium name="US DOE Joint Genome Institute"/>
            <person name="Lucas S."/>
            <person name="Copeland A."/>
            <person name="Lapidus A."/>
            <person name="Cheng J.-F."/>
            <person name="Bruce D."/>
            <person name="Goodwin L."/>
            <person name="Pitluck S."/>
            <person name="Teshima H."/>
            <person name="Davenport K."/>
            <person name="Detter J.C."/>
            <person name="Han C."/>
            <person name="Tapia R."/>
            <person name="Land M."/>
            <person name="Hauser L."/>
            <person name="Jeffries C."/>
            <person name="Kyrpides N."/>
            <person name="Ivanova N."/>
            <person name="Ovchinnikova G."/>
            <person name="Brun Y.V."/>
            <person name="Woyke T."/>
        </authorList>
    </citation>
    <scope>NUCLEOTIDE SEQUENCE [LARGE SCALE GENOMIC DNA]</scope>
    <source>
        <strain evidence="9">ATCC 15261 / DSM 4724 / KCTC 12464 / NCIMB 9791 / VKM B-1370 / CB 48</strain>
    </source>
</reference>
<evidence type="ECO:0000256" key="6">
    <source>
        <dbReference type="SAM" id="SignalP"/>
    </source>
</evidence>
<dbReference type="GO" id="GO:0004557">
    <property type="term" value="F:alpha-galactosidase activity"/>
    <property type="evidence" value="ECO:0007669"/>
    <property type="project" value="UniProtKB-EC"/>
</dbReference>
<gene>
    <name evidence="8" type="ordered locus">Astex_2589</name>
</gene>
<evidence type="ECO:0000256" key="3">
    <source>
        <dbReference type="ARBA" id="ARBA00022801"/>
    </source>
</evidence>
<dbReference type="SUPFAM" id="SSF51011">
    <property type="entry name" value="Glycosyl hydrolase domain"/>
    <property type="match status" value="1"/>
</dbReference>
<dbReference type="GO" id="GO:0005975">
    <property type="term" value="P:carbohydrate metabolic process"/>
    <property type="evidence" value="ECO:0007669"/>
    <property type="project" value="InterPro"/>
</dbReference>
<dbReference type="AlphaFoldDB" id="E8RV34"/>
<keyword evidence="2 6" id="KW-0732">Signal</keyword>
<dbReference type="InterPro" id="IPR013785">
    <property type="entry name" value="Aldolase_TIM"/>
</dbReference>
<dbReference type="InterPro" id="IPR013780">
    <property type="entry name" value="Glyco_hydro_b"/>
</dbReference>
<dbReference type="FunFam" id="3.20.20.70:FF:000197">
    <property type="entry name" value="Alpha-galactosidase"/>
    <property type="match status" value="1"/>
</dbReference>
<organism evidence="8 9">
    <name type="scientific">Asticcacaulis excentricus (strain ATCC 15261 / DSM 4724 / KCTC 12464 / NCIMB 9791 / VKM B-1370 / CB 48)</name>
    <dbReference type="NCBI Taxonomy" id="573065"/>
    <lineage>
        <taxon>Bacteria</taxon>
        <taxon>Pseudomonadati</taxon>
        <taxon>Pseudomonadota</taxon>
        <taxon>Alphaproteobacteria</taxon>
        <taxon>Caulobacterales</taxon>
        <taxon>Caulobacteraceae</taxon>
        <taxon>Asticcacaulis</taxon>
    </lineage>
</organism>
<dbReference type="EC" id="3.2.1.22" evidence="5"/>
<dbReference type="CDD" id="cd14792">
    <property type="entry name" value="GH27"/>
    <property type="match status" value="1"/>
</dbReference>
<proteinExistence type="inferred from homology"/>
<dbReference type="KEGG" id="aex:Astex_2589"/>
<dbReference type="OrthoDB" id="9807519at2"/>
<evidence type="ECO:0000313" key="9">
    <source>
        <dbReference type="Proteomes" id="UP000001492"/>
    </source>
</evidence>
<dbReference type="PANTHER" id="PTHR11452:SF75">
    <property type="entry name" value="ALPHA-GALACTOSIDASE MEL1"/>
    <property type="match status" value="1"/>
</dbReference>
<dbReference type="RefSeq" id="WP_013480058.1">
    <property type="nucleotide sequence ID" value="NC_014817.1"/>
</dbReference>
<dbReference type="PANTHER" id="PTHR11452">
    <property type="entry name" value="ALPHA-GALACTOSIDASE/ALPHA-N-ACETYLGALACTOSAMINIDASE"/>
    <property type="match status" value="1"/>
</dbReference>
<dbReference type="InterPro" id="IPR002241">
    <property type="entry name" value="Glyco_hydro_27"/>
</dbReference>
<evidence type="ECO:0000256" key="4">
    <source>
        <dbReference type="ARBA" id="ARBA00023295"/>
    </source>
</evidence>
<evidence type="ECO:0000256" key="1">
    <source>
        <dbReference type="ARBA" id="ARBA00009743"/>
    </source>
</evidence>
<name>E8RV34_ASTEC</name>
<dbReference type="PROSITE" id="PS00512">
    <property type="entry name" value="ALPHA_GALACTOSIDASE"/>
    <property type="match status" value="1"/>
</dbReference>
<accession>E8RV34</accession>
<dbReference type="Pfam" id="PF16499">
    <property type="entry name" value="Melibiase_2"/>
    <property type="match status" value="1"/>
</dbReference>
<dbReference type="HOGENOM" id="CLU_013093_1_2_5"/>
<dbReference type="eggNOG" id="COG1501">
    <property type="taxonomic scope" value="Bacteria"/>
</dbReference>
<dbReference type="SUPFAM" id="SSF51445">
    <property type="entry name" value="(Trans)glycosidases"/>
    <property type="match status" value="1"/>
</dbReference>
<feature type="signal peptide" evidence="6">
    <location>
        <begin position="1"/>
        <end position="23"/>
    </location>
</feature>
<dbReference type="InterPro" id="IPR017853">
    <property type="entry name" value="GH"/>
</dbReference>
<keyword evidence="4 5" id="KW-0326">Glycosidase</keyword>
<dbReference type="InterPro" id="IPR041233">
    <property type="entry name" value="Melibiase_C"/>
</dbReference>
<feature type="domain" description="Alpha galactosidase C-terminal" evidence="7">
    <location>
        <begin position="428"/>
        <end position="500"/>
    </location>
</feature>